<reference evidence="1" key="2">
    <citation type="journal article" date="2015" name="Data Brief">
        <title>Shoot transcriptome of the giant reed, Arundo donax.</title>
        <authorList>
            <person name="Barrero R.A."/>
            <person name="Guerrero F.D."/>
            <person name="Moolhuijzen P."/>
            <person name="Goolsby J.A."/>
            <person name="Tidwell J."/>
            <person name="Bellgard S.E."/>
            <person name="Bellgard M.I."/>
        </authorList>
    </citation>
    <scope>NUCLEOTIDE SEQUENCE</scope>
    <source>
        <tissue evidence="1">Shoot tissue taken approximately 20 cm above the soil surface</tissue>
    </source>
</reference>
<name>A0A0A9F985_ARUDO</name>
<accession>A0A0A9F985</accession>
<sequence length="32" mass="3651">MTILKMQTSLRALRTPSVPKSWSLLIDGHRLT</sequence>
<organism evidence="1">
    <name type="scientific">Arundo donax</name>
    <name type="common">Giant reed</name>
    <name type="synonym">Donax arundinaceus</name>
    <dbReference type="NCBI Taxonomy" id="35708"/>
    <lineage>
        <taxon>Eukaryota</taxon>
        <taxon>Viridiplantae</taxon>
        <taxon>Streptophyta</taxon>
        <taxon>Embryophyta</taxon>
        <taxon>Tracheophyta</taxon>
        <taxon>Spermatophyta</taxon>
        <taxon>Magnoliopsida</taxon>
        <taxon>Liliopsida</taxon>
        <taxon>Poales</taxon>
        <taxon>Poaceae</taxon>
        <taxon>PACMAD clade</taxon>
        <taxon>Arundinoideae</taxon>
        <taxon>Arundineae</taxon>
        <taxon>Arundo</taxon>
    </lineage>
</organism>
<dbReference type="EMBL" id="GBRH01193063">
    <property type="protein sequence ID" value="JAE04833.1"/>
    <property type="molecule type" value="Transcribed_RNA"/>
</dbReference>
<evidence type="ECO:0000313" key="1">
    <source>
        <dbReference type="EMBL" id="JAE04833.1"/>
    </source>
</evidence>
<protein>
    <submittedName>
        <fullName evidence="1">Uncharacterized protein</fullName>
    </submittedName>
</protein>
<reference evidence="1" key="1">
    <citation type="submission" date="2014-09" db="EMBL/GenBank/DDBJ databases">
        <authorList>
            <person name="Magalhaes I.L.F."/>
            <person name="Oliveira U."/>
            <person name="Santos F.R."/>
            <person name="Vidigal T.H.D.A."/>
            <person name="Brescovit A.D."/>
            <person name="Santos A.J."/>
        </authorList>
    </citation>
    <scope>NUCLEOTIDE SEQUENCE</scope>
    <source>
        <tissue evidence="1">Shoot tissue taken approximately 20 cm above the soil surface</tissue>
    </source>
</reference>
<proteinExistence type="predicted"/>
<dbReference type="AlphaFoldDB" id="A0A0A9F985"/>